<evidence type="ECO:0000313" key="2">
    <source>
        <dbReference type="EMBL" id="THU99442.1"/>
    </source>
</evidence>
<dbReference type="EMBL" id="ML179119">
    <property type="protein sequence ID" value="THU99442.1"/>
    <property type="molecule type" value="Genomic_DNA"/>
</dbReference>
<name>A0A4S8MAH2_DENBC</name>
<dbReference type="AlphaFoldDB" id="A0A4S8MAH2"/>
<evidence type="ECO:0000256" key="1">
    <source>
        <dbReference type="SAM" id="MobiDB-lite"/>
    </source>
</evidence>
<dbReference type="OrthoDB" id="3363652at2759"/>
<keyword evidence="3" id="KW-1185">Reference proteome</keyword>
<evidence type="ECO:0000313" key="3">
    <source>
        <dbReference type="Proteomes" id="UP000297245"/>
    </source>
</evidence>
<accession>A0A4S8MAH2</accession>
<feature type="region of interest" description="Disordered" evidence="1">
    <location>
        <begin position="182"/>
        <end position="207"/>
    </location>
</feature>
<dbReference type="Proteomes" id="UP000297245">
    <property type="component" value="Unassembled WGS sequence"/>
</dbReference>
<gene>
    <name evidence="2" type="ORF">K435DRAFT_855638</name>
</gene>
<organism evidence="2 3">
    <name type="scientific">Dendrothele bispora (strain CBS 962.96)</name>
    <dbReference type="NCBI Taxonomy" id="1314807"/>
    <lineage>
        <taxon>Eukaryota</taxon>
        <taxon>Fungi</taxon>
        <taxon>Dikarya</taxon>
        <taxon>Basidiomycota</taxon>
        <taxon>Agaricomycotina</taxon>
        <taxon>Agaricomycetes</taxon>
        <taxon>Agaricomycetidae</taxon>
        <taxon>Agaricales</taxon>
        <taxon>Agaricales incertae sedis</taxon>
        <taxon>Dendrothele</taxon>
    </lineage>
</organism>
<sequence>MSERMCGVLGDVDRGRFEHPFSDGGSDNASEDNERSKLDDPVVTYQDQHYLSIVEPFYLPYQACSLFPSFFIGIVKHRSNTAVEGPLDKDYTAGRIAEWGCIHQENECVLAISKACTPTTINTPPQKKVSQEKIDEMLGAGIIERYRPGQVKCISSTTIAQKAREGGGLTLEELNIALMTNATSESNSRHKGTQGKAYAKMEDLPNP</sequence>
<feature type="region of interest" description="Disordered" evidence="1">
    <location>
        <begin position="17"/>
        <end position="37"/>
    </location>
</feature>
<reference evidence="2 3" key="1">
    <citation type="journal article" date="2019" name="Nat. Ecol. Evol.">
        <title>Megaphylogeny resolves global patterns of mushroom evolution.</title>
        <authorList>
            <person name="Varga T."/>
            <person name="Krizsan K."/>
            <person name="Foldi C."/>
            <person name="Dima B."/>
            <person name="Sanchez-Garcia M."/>
            <person name="Sanchez-Ramirez S."/>
            <person name="Szollosi G.J."/>
            <person name="Szarkandi J.G."/>
            <person name="Papp V."/>
            <person name="Albert L."/>
            <person name="Andreopoulos W."/>
            <person name="Angelini C."/>
            <person name="Antonin V."/>
            <person name="Barry K.W."/>
            <person name="Bougher N.L."/>
            <person name="Buchanan P."/>
            <person name="Buyck B."/>
            <person name="Bense V."/>
            <person name="Catcheside P."/>
            <person name="Chovatia M."/>
            <person name="Cooper J."/>
            <person name="Damon W."/>
            <person name="Desjardin D."/>
            <person name="Finy P."/>
            <person name="Geml J."/>
            <person name="Haridas S."/>
            <person name="Hughes K."/>
            <person name="Justo A."/>
            <person name="Karasinski D."/>
            <person name="Kautmanova I."/>
            <person name="Kiss B."/>
            <person name="Kocsube S."/>
            <person name="Kotiranta H."/>
            <person name="LaButti K.M."/>
            <person name="Lechner B.E."/>
            <person name="Liimatainen K."/>
            <person name="Lipzen A."/>
            <person name="Lukacs Z."/>
            <person name="Mihaltcheva S."/>
            <person name="Morgado L.N."/>
            <person name="Niskanen T."/>
            <person name="Noordeloos M.E."/>
            <person name="Ohm R.A."/>
            <person name="Ortiz-Santana B."/>
            <person name="Ovrebo C."/>
            <person name="Racz N."/>
            <person name="Riley R."/>
            <person name="Savchenko A."/>
            <person name="Shiryaev A."/>
            <person name="Soop K."/>
            <person name="Spirin V."/>
            <person name="Szebenyi C."/>
            <person name="Tomsovsky M."/>
            <person name="Tulloss R.E."/>
            <person name="Uehling J."/>
            <person name="Grigoriev I.V."/>
            <person name="Vagvolgyi C."/>
            <person name="Papp T."/>
            <person name="Martin F.M."/>
            <person name="Miettinen O."/>
            <person name="Hibbett D.S."/>
            <person name="Nagy L.G."/>
        </authorList>
    </citation>
    <scope>NUCLEOTIDE SEQUENCE [LARGE SCALE GENOMIC DNA]</scope>
    <source>
        <strain evidence="2 3">CBS 962.96</strain>
    </source>
</reference>
<protein>
    <submittedName>
        <fullName evidence="2">Uncharacterized protein</fullName>
    </submittedName>
</protein>
<proteinExistence type="predicted"/>